<accession>A0A178IFG7</accession>
<organism evidence="2 3">
    <name type="scientific">Termitidicoccus mucosus</name>
    <dbReference type="NCBI Taxonomy" id="1184151"/>
    <lineage>
        <taxon>Bacteria</taxon>
        <taxon>Pseudomonadati</taxon>
        <taxon>Verrucomicrobiota</taxon>
        <taxon>Opitutia</taxon>
        <taxon>Opitutales</taxon>
        <taxon>Opitutaceae</taxon>
        <taxon>Termitidicoccus</taxon>
    </lineage>
</organism>
<dbReference type="InterPro" id="IPR000257">
    <property type="entry name" value="Uroporphyrinogen_deCOase"/>
</dbReference>
<gene>
    <name evidence="2" type="ORF">AW736_15580</name>
</gene>
<dbReference type="InterPro" id="IPR052024">
    <property type="entry name" value="Methanogen_methyltrans"/>
</dbReference>
<protein>
    <recommendedName>
        <fullName evidence="1">Uroporphyrinogen decarboxylase (URO-D) domain-containing protein</fullName>
    </recommendedName>
</protein>
<dbReference type="RefSeq" id="WP_068771234.1">
    <property type="nucleotide sequence ID" value="NZ_CP109796.1"/>
</dbReference>
<dbReference type="Proteomes" id="UP000078486">
    <property type="component" value="Unassembled WGS sequence"/>
</dbReference>
<dbReference type="SUPFAM" id="SSF51726">
    <property type="entry name" value="UROD/MetE-like"/>
    <property type="match status" value="1"/>
</dbReference>
<dbReference type="AlphaFoldDB" id="A0A178IFG7"/>
<dbReference type="Pfam" id="PF01208">
    <property type="entry name" value="URO-D"/>
    <property type="match status" value="1"/>
</dbReference>
<dbReference type="GO" id="GO:0004853">
    <property type="term" value="F:uroporphyrinogen decarboxylase activity"/>
    <property type="evidence" value="ECO:0007669"/>
    <property type="project" value="InterPro"/>
</dbReference>
<feature type="domain" description="Uroporphyrinogen decarboxylase (URO-D)" evidence="1">
    <location>
        <begin position="124"/>
        <end position="370"/>
    </location>
</feature>
<dbReference type="InterPro" id="IPR038071">
    <property type="entry name" value="UROD/MetE-like_sf"/>
</dbReference>
<name>A0A178IFG7_9BACT</name>
<dbReference type="PANTHER" id="PTHR47099">
    <property type="entry name" value="METHYLCOBAMIDE:COM METHYLTRANSFERASE MTBA"/>
    <property type="match status" value="1"/>
</dbReference>
<dbReference type="PANTHER" id="PTHR47099:SF1">
    <property type="entry name" value="METHYLCOBAMIDE:COM METHYLTRANSFERASE MTBA"/>
    <property type="match status" value="1"/>
</dbReference>
<dbReference type="GO" id="GO:0006779">
    <property type="term" value="P:porphyrin-containing compound biosynthetic process"/>
    <property type="evidence" value="ECO:0007669"/>
    <property type="project" value="InterPro"/>
</dbReference>
<dbReference type="EMBL" id="LRRQ01000124">
    <property type="protein sequence ID" value="OAM88754.1"/>
    <property type="molecule type" value="Genomic_DNA"/>
</dbReference>
<evidence type="ECO:0000313" key="3">
    <source>
        <dbReference type="Proteomes" id="UP000078486"/>
    </source>
</evidence>
<proteinExistence type="predicted"/>
<reference evidence="2 3" key="1">
    <citation type="submission" date="2016-01" db="EMBL/GenBank/DDBJ databases">
        <title>High potential of lignocellulose degradation of a new Verrucomicrobia species.</title>
        <authorList>
            <person name="Wang Y."/>
            <person name="Shi Y."/>
            <person name="Qiu Z."/>
            <person name="Liu S."/>
            <person name="Yang H."/>
        </authorList>
    </citation>
    <scope>NUCLEOTIDE SEQUENCE [LARGE SCALE GENOMIC DNA]</scope>
    <source>
        <strain evidence="2 3">TSB47</strain>
    </source>
</reference>
<evidence type="ECO:0000313" key="2">
    <source>
        <dbReference type="EMBL" id="OAM88754.1"/>
    </source>
</evidence>
<comment type="caution">
    <text evidence="2">The sequence shown here is derived from an EMBL/GenBank/DDBJ whole genome shotgun (WGS) entry which is preliminary data.</text>
</comment>
<dbReference type="Gene3D" id="3.20.20.210">
    <property type="match status" value="1"/>
</dbReference>
<keyword evidence="3" id="KW-1185">Reference proteome</keyword>
<sequence length="373" mass="41731">MTSKERMLRALALEKPDRLPVTVHQWQKYHLDTAMRGADALEAFKQTDLDASIQYAERSCDDWNPAIGRQVAQSPEWREEVEVVRTDPDDRLYHHTIHTPGGTLTQKRGGNRMTTWTTEYLIKKPEDLELIDKYMPVTKLNHAAISKEYDRVGDAGILRGHVWGGQAGCWQHACYLMEAEELIVEAMDNPDWVHALLQSLMRKKLRFIEEQLKGAKFDLIETGGGASSDTLISPKLHEEFCLPYDRQMHDALRAVGLRSTYHTCGGMMFILDLLLKNGADASETLSPPGVGGNITGPEKVRAVFAGKRAMIGGMDQFNMLGTGTPQKIRAETKRLFEGFGKDGGYICSAADHFFEAPVENLKAFAAAGRECVY</sequence>
<evidence type="ECO:0000259" key="1">
    <source>
        <dbReference type="Pfam" id="PF01208"/>
    </source>
</evidence>
<dbReference type="STRING" id="1184151.AW736_15580"/>
<dbReference type="OrthoDB" id="9780425at2"/>